<dbReference type="AlphaFoldDB" id="A0A0K8J724"/>
<sequence>MTNTIGNRISQSRKEKGITQEEMAERLGVTPQAVSKWENDISYPDILLLPKIAEILDVSVDVLLSGEAKKETRILPKEQRKNIDDMMFKIYVNSAEGDKVRVNLPMALVKVGLEMGLKMPQVSGNKVIIPPIIYS</sequence>
<keyword evidence="4" id="KW-1185">Reference proteome</keyword>
<dbReference type="PANTHER" id="PTHR46558:SF11">
    <property type="entry name" value="HTH-TYPE TRANSCRIPTIONAL REGULATOR XRE"/>
    <property type="match status" value="1"/>
</dbReference>
<dbReference type="KEGG" id="hsd:SD1D_1901"/>
<dbReference type="RefSeq" id="WP_087758888.1">
    <property type="nucleotide sequence ID" value="NZ_DUPS01000030.1"/>
</dbReference>
<dbReference type="CDD" id="cd00093">
    <property type="entry name" value="HTH_XRE"/>
    <property type="match status" value="1"/>
</dbReference>
<dbReference type="Gene3D" id="1.10.260.40">
    <property type="entry name" value="lambda repressor-like DNA-binding domains"/>
    <property type="match status" value="1"/>
</dbReference>
<dbReference type="Pfam" id="PF01381">
    <property type="entry name" value="HTH_3"/>
    <property type="match status" value="1"/>
</dbReference>
<dbReference type="InterPro" id="IPR010982">
    <property type="entry name" value="Lambda_DNA-bd_dom_sf"/>
</dbReference>
<dbReference type="InterPro" id="IPR001387">
    <property type="entry name" value="Cro/C1-type_HTH"/>
</dbReference>
<protein>
    <recommendedName>
        <fullName evidence="2">HTH cro/C1-type domain-containing protein</fullName>
    </recommendedName>
</protein>
<accession>A0A0K8J724</accession>
<organism evidence="3 4">
    <name type="scientific">Herbinix luporum</name>
    <dbReference type="NCBI Taxonomy" id="1679721"/>
    <lineage>
        <taxon>Bacteria</taxon>
        <taxon>Bacillati</taxon>
        <taxon>Bacillota</taxon>
        <taxon>Clostridia</taxon>
        <taxon>Lachnospirales</taxon>
        <taxon>Lachnospiraceae</taxon>
        <taxon>Herbinix</taxon>
    </lineage>
</organism>
<evidence type="ECO:0000313" key="3">
    <source>
        <dbReference type="EMBL" id="CUH93441.1"/>
    </source>
</evidence>
<proteinExistence type="predicted"/>
<evidence type="ECO:0000256" key="1">
    <source>
        <dbReference type="ARBA" id="ARBA00023125"/>
    </source>
</evidence>
<reference evidence="4" key="1">
    <citation type="submission" date="2015-09" db="EMBL/GenBank/DDBJ databases">
        <authorList>
            <person name="Wibberg D."/>
        </authorList>
    </citation>
    <scope>NUCLEOTIDE SEQUENCE [LARGE SCALE GENOMIC DNA]</scope>
    <source>
        <strain evidence="4">SD1D</strain>
    </source>
</reference>
<gene>
    <name evidence="3" type="ORF">SD1D_1901</name>
</gene>
<dbReference type="GO" id="GO:0003677">
    <property type="term" value="F:DNA binding"/>
    <property type="evidence" value="ECO:0007669"/>
    <property type="project" value="UniProtKB-KW"/>
</dbReference>
<keyword evidence="1" id="KW-0238">DNA-binding</keyword>
<dbReference type="Proteomes" id="UP000196053">
    <property type="component" value="Chromosome I"/>
</dbReference>
<dbReference type="OrthoDB" id="9815852at2"/>
<dbReference type="SMART" id="SM00530">
    <property type="entry name" value="HTH_XRE"/>
    <property type="match status" value="1"/>
</dbReference>
<dbReference type="PROSITE" id="PS50943">
    <property type="entry name" value="HTH_CROC1"/>
    <property type="match status" value="1"/>
</dbReference>
<feature type="domain" description="HTH cro/C1-type" evidence="2">
    <location>
        <begin position="9"/>
        <end position="63"/>
    </location>
</feature>
<name>A0A0K8J724_9FIRM</name>
<dbReference type="PANTHER" id="PTHR46558">
    <property type="entry name" value="TRACRIPTIONAL REGULATORY PROTEIN-RELATED-RELATED"/>
    <property type="match status" value="1"/>
</dbReference>
<dbReference type="EMBL" id="LN879430">
    <property type="protein sequence ID" value="CUH93441.1"/>
    <property type="molecule type" value="Genomic_DNA"/>
</dbReference>
<dbReference type="SUPFAM" id="SSF47413">
    <property type="entry name" value="lambda repressor-like DNA-binding domains"/>
    <property type="match status" value="1"/>
</dbReference>
<evidence type="ECO:0000313" key="4">
    <source>
        <dbReference type="Proteomes" id="UP000196053"/>
    </source>
</evidence>
<evidence type="ECO:0000259" key="2">
    <source>
        <dbReference type="PROSITE" id="PS50943"/>
    </source>
</evidence>